<comment type="caution">
    <text evidence="2">The sequence shown here is derived from an EMBL/GenBank/DDBJ whole genome shotgun (WGS) entry which is preliminary data.</text>
</comment>
<dbReference type="InterPro" id="IPR006075">
    <property type="entry name" value="Asn/Gln-tRNA_Trfase_suB/E_cat"/>
</dbReference>
<protein>
    <recommendedName>
        <fullName evidence="1">Aspartyl/Glutamyl-tRNA(Gln) amidotransferase subunit B/E catalytic domain-containing protein</fullName>
    </recommendedName>
</protein>
<reference evidence="2 3" key="1">
    <citation type="journal article" date="2020" name="IScience">
        <title>Genome Sequencing of the Endangered Kingdonia uniflora (Circaeasteraceae, Ranunculales) Reveals Potential Mechanisms of Evolutionary Specialization.</title>
        <authorList>
            <person name="Sun Y."/>
            <person name="Deng T."/>
            <person name="Zhang A."/>
            <person name="Moore M.J."/>
            <person name="Landis J.B."/>
            <person name="Lin N."/>
            <person name="Zhang H."/>
            <person name="Zhang X."/>
            <person name="Huang J."/>
            <person name="Zhang X."/>
            <person name="Sun H."/>
            <person name="Wang H."/>
        </authorList>
    </citation>
    <scope>NUCLEOTIDE SEQUENCE [LARGE SCALE GENOMIC DNA]</scope>
    <source>
        <strain evidence="2">TB1705</strain>
        <tissue evidence="2">Leaf</tissue>
    </source>
</reference>
<evidence type="ECO:0000259" key="1">
    <source>
        <dbReference type="Pfam" id="PF02934"/>
    </source>
</evidence>
<dbReference type="InterPro" id="IPR014746">
    <property type="entry name" value="Gln_synth/guanido_kin_cat_dom"/>
</dbReference>
<sequence>MSFPSGKPNLEAIVGNIKSHWGLLAEPKVAVPDFKHIMVMLVSEKDVTRALSRESRQIRGFFYKIAQWTVNFDPKKNSPFAPVWIQFPGLMLHLQNNGIVKELAGLVGKYLITDTTTLSLSRPSTVRVCVKVNLMKELPTKVGLAFTKSFIMEQSVLYERLLRFCTHCVLQGHNKASCTKLHPILIPDKREAIKHGKITTMGFLGQSHNNISIPQTIEILKPVATETKLHTVGLKTAMERQQASTTMGQLMGQIAAPTKATVSRTTGGIDNAKAISHLKKIVKQHHISIMVLLEPFLDASLGYSIGDFNTVRHHSEWLGGRRSSYRSLVDFEDMIQSAGLMEPSFTGSSYTWHKISHLERVCSDHLPLLLLFTNTLYQGPRPFRFLKIWASHASFPSLNIHALQDRIVHLDHILQDGWDEQIGTELRVVQKEHAAMLHNEEVFWREHSRIKWVAMAEVDVIHDAAVGYSNEVLQATNTIIDTDLLECIPNVIFVDEDASLTQISTLEELHEREFITMKSNVLVPDSSIVAKRAYITKKDLTTKEIKRRKQEKNAKSQTQYAYRLETQKSASILNFPNPGLGYVLFEIVSEPDMRTGIEAAEYAAEIQRLVRYLGVSNGNMQEGSLRSDANVSIRPVRQL</sequence>
<gene>
    <name evidence="2" type="ORF">GIB67_042295</name>
</gene>
<accession>A0A7J7LEB0</accession>
<dbReference type="EMBL" id="JACGCM010002347">
    <property type="protein sequence ID" value="KAF6140882.1"/>
    <property type="molecule type" value="Genomic_DNA"/>
</dbReference>
<dbReference type="PANTHER" id="PTHR31286:SF99">
    <property type="entry name" value="DUF4283 DOMAIN-CONTAINING PROTEIN"/>
    <property type="match status" value="1"/>
</dbReference>
<proteinExistence type="predicted"/>
<evidence type="ECO:0000313" key="2">
    <source>
        <dbReference type="EMBL" id="KAF6140882.1"/>
    </source>
</evidence>
<dbReference type="Pfam" id="PF02934">
    <property type="entry name" value="GatB_N"/>
    <property type="match status" value="1"/>
</dbReference>
<dbReference type="Proteomes" id="UP000541444">
    <property type="component" value="Unassembled WGS sequence"/>
</dbReference>
<name>A0A7J7LEB0_9MAGN</name>
<feature type="domain" description="Aspartyl/Glutamyl-tRNA(Gln) amidotransferase subunit B/E catalytic" evidence="1">
    <location>
        <begin position="544"/>
        <end position="636"/>
    </location>
</feature>
<dbReference type="InterPro" id="IPR040256">
    <property type="entry name" value="At4g02000-like"/>
</dbReference>
<dbReference type="OrthoDB" id="1722066at2759"/>
<dbReference type="SUPFAM" id="SSF55931">
    <property type="entry name" value="Glutamine synthetase/guanido kinase"/>
    <property type="match status" value="1"/>
</dbReference>
<dbReference type="PANTHER" id="PTHR31286">
    <property type="entry name" value="GLYCINE-RICH CELL WALL STRUCTURAL PROTEIN 1.8-LIKE"/>
    <property type="match status" value="1"/>
</dbReference>
<evidence type="ECO:0000313" key="3">
    <source>
        <dbReference type="Proteomes" id="UP000541444"/>
    </source>
</evidence>
<keyword evidence="3" id="KW-1185">Reference proteome</keyword>
<organism evidence="2 3">
    <name type="scientific">Kingdonia uniflora</name>
    <dbReference type="NCBI Taxonomy" id="39325"/>
    <lineage>
        <taxon>Eukaryota</taxon>
        <taxon>Viridiplantae</taxon>
        <taxon>Streptophyta</taxon>
        <taxon>Embryophyta</taxon>
        <taxon>Tracheophyta</taxon>
        <taxon>Spermatophyta</taxon>
        <taxon>Magnoliopsida</taxon>
        <taxon>Ranunculales</taxon>
        <taxon>Circaeasteraceae</taxon>
        <taxon>Kingdonia</taxon>
    </lineage>
</organism>
<dbReference type="AlphaFoldDB" id="A0A7J7LEB0"/>
<dbReference type="GO" id="GO:0016874">
    <property type="term" value="F:ligase activity"/>
    <property type="evidence" value="ECO:0007669"/>
    <property type="project" value="InterPro"/>
</dbReference>